<gene>
    <name evidence="6" type="ORF">GXW76_02210</name>
</gene>
<dbReference type="InterPro" id="IPR000064">
    <property type="entry name" value="NLP_P60_dom"/>
</dbReference>
<dbReference type="Pfam" id="PF00877">
    <property type="entry name" value="NLPC_P60"/>
    <property type="match status" value="1"/>
</dbReference>
<evidence type="ECO:0000256" key="3">
    <source>
        <dbReference type="ARBA" id="ARBA00022801"/>
    </source>
</evidence>
<keyword evidence="7" id="KW-1185">Reference proteome</keyword>
<keyword evidence="4" id="KW-0788">Thiol protease</keyword>
<evidence type="ECO:0000256" key="4">
    <source>
        <dbReference type="ARBA" id="ARBA00022807"/>
    </source>
</evidence>
<evidence type="ECO:0000256" key="2">
    <source>
        <dbReference type="ARBA" id="ARBA00022670"/>
    </source>
</evidence>
<dbReference type="GO" id="GO:0008234">
    <property type="term" value="F:cysteine-type peptidase activity"/>
    <property type="evidence" value="ECO:0007669"/>
    <property type="project" value="UniProtKB-KW"/>
</dbReference>
<name>A0A9X9WS47_9PROT</name>
<keyword evidence="3" id="KW-0378">Hydrolase</keyword>
<dbReference type="SUPFAM" id="SSF54001">
    <property type="entry name" value="Cysteine proteinases"/>
    <property type="match status" value="1"/>
</dbReference>
<keyword evidence="2" id="KW-0645">Protease</keyword>
<dbReference type="Proteomes" id="UP001138751">
    <property type="component" value="Unassembled WGS sequence"/>
</dbReference>
<reference evidence="6" key="1">
    <citation type="submission" date="2020-01" db="EMBL/GenBank/DDBJ databases">
        <authorList>
            <person name="Rat A."/>
        </authorList>
    </citation>
    <scope>NUCLEOTIDE SEQUENCE</scope>
    <source>
        <strain evidence="6">LMG 31231</strain>
    </source>
</reference>
<dbReference type="AlphaFoldDB" id="A0A9X9WS47"/>
<dbReference type="Gene3D" id="3.90.1720.10">
    <property type="entry name" value="endopeptidase domain like (from Nostoc punctiforme)"/>
    <property type="match status" value="1"/>
</dbReference>
<protein>
    <submittedName>
        <fullName evidence="6">C40 family peptidase</fullName>
    </submittedName>
</protein>
<dbReference type="RefSeq" id="WP_211860352.1">
    <property type="nucleotide sequence ID" value="NZ_JAAEDM010000003.1"/>
</dbReference>
<sequence length="145" mass="15363">MSAEASVAAANFVTAARSFVGVPWRHLGRARTGLDCIGLVLLAAREAGVDLPDPAPYAREPQGTRLLEGILGHARRVAEAAPGDVLLFRLGLYGGHVGIASVHPAWGVPACLHAYAPRRQVVEQPMDDELRAALLGVFRLPALET</sequence>
<dbReference type="PROSITE" id="PS51935">
    <property type="entry name" value="NLPC_P60"/>
    <property type="match status" value="1"/>
</dbReference>
<feature type="domain" description="NlpC/P60" evidence="5">
    <location>
        <begin position="6"/>
        <end position="141"/>
    </location>
</feature>
<reference evidence="6" key="2">
    <citation type="journal article" date="2021" name="Syst. Appl. Microbiol.">
        <title>Roseomonas hellenica sp. nov., isolated from roots of wild-growing Alkanna tinctoria.</title>
        <authorList>
            <person name="Rat A."/>
            <person name="Naranjo H.D."/>
            <person name="Lebbe L."/>
            <person name="Cnockaert M."/>
            <person name="Krigas N."/>
            <person name="Grigoriadou K."/>
            <person name="Maloupa E."/>
            <person name="Willems A."/>
        </authorList>
    </citation>
    <scope>NUCLEOTIDE SEQUENCE</scope>
    <source>
        <strain evidence="6">LMG 31231</strain>
    </source>
</reference>
<comment type="similarity">
    <text evidence="1">Belongs to the peptidase C40 family.</text>
</comment>
<organism evidence="6 7">
    <name type="scientific">Neoroseomonas soli</name>
    <dbReference type="NCBI Taxonomy" id="1081025"/>
    <lineage>
        <taxon>Bacteria</taxon>
        <taxon>Pseudomonadati</taxon>
        <taxon>Pseudomonadota</taxon>
        <taxon>Alphaproteobacteria</taxon>
        <taxon>Acetobacterales</taxon>
        <taxon>Acetobacteraceae</taxon>
        <taxon>Neoroseomonas</taxon>
    </lineage>
</organism>
<dbReference type="EMBL" id="JAAEDM010000003">
    <property type="protein sequence ID" value="MBR0669976.1"/>
    <property type="molecule type" value="Genomic_DNA"/>
</dbReference>
<dbReference type="InterPro" id="IPR038765">
    <property type="entry name" value="Papain-like_cys_pep_sf"/>
</dbReference>
<evidence type="ECO:0000313" key="7">
    <source>
        <dbReference type="Proteomes" id="UP001138751"/>
    </source>
</evidence>
<evidence type="ECO:0000313" key="6">
    <source>
        <dbReference type="EMBL" id="MBR0669976.1"/>
    </source>
</evidence>
<proteinExistence type="inferred from homology"/>
<accession>A0A9X9WS47</accession>
<comment type="caution">
    <text evidence="6">The sequence shown here is derived from an EMBL/GenBank/DDBJ whole genome shotgun (WGS) entry which is preliminary data.</text>
</comment>
<dbReference type="GO" id="GO:0006508">
    <property type="term" value="P:proteolysis"/>
    <property type="evidence" value="ECO:0007669"/>
    <property type="project" value="UniProtKB-KW"/>
</dbReference>
<evidence type="ECO:0000256" key="1">
    <source>
        <dbReference type="ARBA" id="ARBA00007074"/>
    </source>
</evidence>
<evidence type="ECO:0000259" key="5">
    <source>
        <dbReference type="PROSITE" id="PS51935"/>
    </source>
</evidence>